<evidence type="ECO:0000313" key="3">
    <source>
        <dbReference type="Proteomes" id="UP000236333"/>
    </source>
</evidence>
<sequence>ITSPKSFGSSPRPSPRSGNVTSVASTPGTAFTVVLNLVHTFNACRYKRNTVQDCEPKAYDFARLYTNTPSWLSPPISLWLRITVDSFLPRPQLRPGQKRQCTTHRATFVAAGACPALKYRIRNAYHTQRFFMGTFIRLGHAYVRQVKGIPTASPAPVIAHLFLGWFEYKFVRQRFTLALPPYAKAVMRQIVFICRFLDNLCCLCNVYLGAACRWWLKHTPTLPQASFFFWTFSGLARTMRGVAVSSLVCTTSVTSPPSST</sequence>
<name>A0A2J7ZGL2_9CHLO</name>
<keyword evidence="3" id="KW-1185">Reference proteome</keyword>
<evidence type="ECO:0000256" key="1">
    <source>
        <dbReference type="SAM" id="MobiDB-lite"/>
    </source>
</evidence>
<proteinExistence type="predicted"/>
<feature type="non-terminal residue" evidence="2">
    <location>
        <position position="260"/>
    </location>
</feature>
<feature type="region of interest" description="Disordered" evidence="1">
    <location>
        <begin position="1"/>
        <end position="22"/>
    </location>
</feature>
<organism evidence="2 3">
    <name type="scientific">Tetrabaena socialis</name>
    <dbReference type="NCBI Taxonomy" id="47790"/>
    <lineage>
        <taxon>Eukaryota</taxon>
        <taxon>Viridiplantae</taxon>
        <taxon>Chlorophyta</taxon>
        <taxon>core chlorophytes</taxon>
        <taxon>Chlorophyceae</taxon>
        <taxon>CS clade</taxon>
        <taxon>Chlamydomonadales</taxon>
        <taxon>Tetrabaenaceae</taxon>
        <taxon>Tetrabaena</taxon>
    </lineage>
</organism>
<feature type="non-terminal residue" evidence="2">
    <location>
        <position position="1"/>
    </location>
</feature>
<reference evidence="2 3" key="1">
    <citation type="journal article" date="2017" name="Mol. Biol. Evol.">
        <title>The 4-celled Tetrabaena socialis nuclear genome reveals the essential components for genetic control of cell number at the origin of multicellularity in the volvocine lineage.</title>
        <authorList>
            <person name="Featherston J."/>
            <person name="Arakaki Y."/>
            <person name="Hanschen E.R."/>
            <person name="Ferris P.J."/>
            <person name="Michod R.E."/>
            <person name="Olson B.J.S.C."/>
            <person name="Nozaki H."/>
            <person name="Durand P.M."/>
        </authorList>
    </citation>
    <scope>NUCLEOTIDE SEQUENCE [LARGE SCALE GENOMIC DNA]</scope>
    <source>
        <strain evidence="2 3">NIES-571</strain>
    </source>
</reference>
<dbReference type="EMBL" id="PGGS01003006">
    <property type="protein sequence ID" value="PNG99398.1"/>
    <property type="molecule type" value="Genomic_DNA"/>
</dbReference>
<gene>
    <name evidence="2" type="ORF">TSOC_014826</name>
</gene>
<dbReference type="AlphaFoldDB" id="A0A2J7ZGL2"/>
<feature type="compositionally biased region" description="Low complexity" evidence="1">
    <location>
        <begin position="1"/>
        <end position="18"/>
    </location>
</feature>
<comment type="caution">
    <text evidence="2">The sequence shown here is derived from an EMBL/GenBank/DDBJ whole genome shotgun (WGS) entry which is preliminary data.</text>
</comment>
<protein>
    <submittedName>
        <fullName evidence="2">Uncharacterized protein</fullName>
    </submittedName>
</protein>
<accession>A0A2J7ZGL2</accession>
<evidence type="ECO:0000313" key="2">
    <source>
        <dbReference type="EMBL" id="PNG99398.1"/>
    </source>
</evidence>
<dbReference type="Proteomes" id="UP000236333">
    <property type="component" value="Unassembled WGS sequence"/>
</dbReference>